<keyword evidence="13" id="KW-0804">Transcription</keyword>
<sequence>MAVGHDRMIHPLSIRTMQLKFQKLRLVPGKLEETGKVQLMAQETQSNQAHGTINLQSSQLRHSTTVGLISSGYTNSEELYTLQQVSYSPNKLPAGSNVCLAQVAPGSNTHLGPPDPRAPCVSGSATSVLTTHGSYVDSNSHTAGITHGGYGKGQMTHVHGNATSSQPDMLESLLSRSAYTSQVSAVPEYSRSTGSTQNAQALGSTVSVSSTAVRFTGTAPSGHPGASTYSGTNNNPSAVATDPEKRRLIQHQLILLLHARRCKAQDGDRGNQCNQPHCKTMRDVLQHMATCNEGKDCQKPHCASSRQIVSHWKNCSNRECPVCEPLRQSQHYQQNQIVRQQQSQVAATQAAVRTPEVNGVDPNTISSGQSFTQAAPIMRPTTAGNSAVATTGLRTAVPAGTATSLDPSNVNGVSGPAIVNRTSIDQTGWRKEVNMPKRNHVVRRIVRFIFPFPDPAAYNDPRMRNLIEYARKVEREMYSTATTMDHYFRLLAERCYKIHRELEEKRKSRQSNSDVTAVSSKSAVTTTSPSGTSNFNQSLSALSNQLALATTPTPSVTSAASRVACTVTNGTSTSIPSDGFEFGSFTSQDSNGSENDMSRFEQYLQNAYNRGRYKSEAGPSTISEPLSNASSSTSSTTAPLTIQLKPSAEDFKTACVVPTPTVSDPSPIKQESITVETKNTEPPVVETSTSGDSFPVVPTLTSSASGLSLNVKADETNWKRWSREELLRSFLQLLEEVYNDKFAEPFRAPVDPVMLHIPDYFEVIKEPMDLTTIRNNLEDGNYKDPWEVVEHFRLMFNNAWLYNKKNSKVYKMCTKLAELFQSRIDQVMQGMGFCCGQDYEYQPQGLYCASANLCAINRDATYFVYFNKYVSLHFHHGLFSDKQSTGLVCDKYYQCEKCFDEAGDVVILADEPNQSVSIPKEQFERKKNNVKEKEELVTCKECGRRWHKVCALHMGEIWPAGFVCPGCLRERGLKRKENRFTAKKLPVTRLSAFLEKRVNDFLKKKEVGTGEVTIRVLASSDKVAEVKPLMRARFTESGELSESFPYRLKAIFAFQEIDGQDVCFFGLYVQEYGSESPQPNRRRVYVAYLDSVFFFRPKQYRTDVYHEILVGYLLYAKRCGYTMAHIWACPPGEGDDYIFHMHPAEQKIPKAKRLQEWYRRMLQKAIIEGIVVDYKNILKDALDHQLVSPTEIPYFEGDFWPNTLEDILKELEEEEDRRRREEAMAQAEAEDDESDSTGLTGEGYSGDPDKRSGKKKAKKRKGNKKGNTSTASKRKRLDGPIDGTEELSRKVYDTMEKLKEIFFVIRLHRHNSAATLPPTSDPDQPVHSELMDSRDAFLQMARERHLEFSSLRRAKYSTMVLLYELHMEQRQSFMYNCNVCGAQIETRWHCNDCEEYDLCSRCYATENHPHPMVKYGLGIDEDSGTNEESTDRPSGANSTADRRSSIERCIKSLLHACQCRDANCRMQTCTQMKRVLCHTRNCVKKATNSCLLCRQLLSLLWHHARCCDESKCPVPFCLNIKYRVKQKQLQQRLQQSKLLRRRISTMHRGAVPAAEQLSSHASSLPTPSGVQPVPEGSHGLQSPSTYTAAATPVTVSGQVLHPPHTIASPSGFQATQHTTQTAHQPSNVVGPMGDTPSPQLQQRSSVQVTPLSQGSPLSATRPLPSNSAFPSGTRVVVQQSQQSAGLVHPQPNSNAPAGNWRARPALPTTVPGSTPYSLANNCQPLQISQGPTQSIPSTSGHATVNQPNSQKASAIAAMAARARPQDIAHVSHVIHLIKATGASSEEQNRRFIDWIKGHPEYHAAFFALHSQNKQAGLRAQTAQRRMVVTTIPSTAPSAPVVSTLADVSQSLLGTSTLSNNVVIVPSPAVTTITNHNSGIPGNHIQNLVSTNPNVNSLPVVTAPPLGSTQSTVVHQPVQWISIQPPVTANHQPVMTAPTLHSGQAGSNTTTLRFRTVPSQSQPQVQHFYSTTSSLGQGNTTFVNNVPATGMFVSAANASMLSVGGPQQVIGSTQRVASANAALTTLGRQNAAPQAAIVHFRPQQQSVSGQVPSHIILTNTSASGQLQHQSQPQLISTSGGGRQVVALMTPQQSGPHPNADPNSGILDPGAPPSAVGNNMNAGIK</sequence>
<evidence type="ECO:0000256" key="15">
    <source>
        <dbReference type="ARBA" id="ARBA00023315"/>
    </source>
</evidence>
<feature type="region of interest" description="Disordered" evidence="20">
    <location>
        <begin position="676"/>
        <end position="697"/>
    </location>
</feature>
<dbReference type="PROSITE" id="PS50135">
    <property type="entry name" value="ZF_ZZ_2"/>
    <property type="match status" value="1"/>
</dbReference>
<proteinExistence type="predicted"/>
<dbReference type="Gene3D" id="3.30.40.10">
    <property type="entry name" value="Zinc/RING finger domain, C3HC4 (zinc finger)"/>
    <property type="match status" value="1"/>
</dbReference>
<dbReference type="PROSITE" id="PS50952">
    <property type="entry name" value="KIX"/>
    <property type="match status" value="1"/>
</dbReference>
<evidence type="ECO:0000259" key="23">
    <source>
        <dbReference type="PROSITE" id="PS50135"/>
    </source>
</evidence>
<dbReference type="PRINTS" id="PR00503">
    <property type="entry name" value="BROMODOMAIN"/>
</dbReference>
<dbReference type="Pfam" id="PF08214">
    <property type="entry name" value="HAT_KAT11"/>
    <property type="match status" value="1"/>
</dbReference>
<feature type="region of interest" description="Disordered" evidence="20">
    <location>
        <begin position="218"/>
        <end position="240"/>
    </location>
</feature>
<feature type="compositionally biased region" description="Polar residues" evidence="20">
    <location>
        <begin position="584"/>
        <end position="595"/>
    </location>
</feature>
<dbReference type="CTD" id="20321850"/>
<feature type="compositionally biased region" description="Low complexity" evidence="20">
    <location>
        <begin position="1613"/>
        <end position="1624"/>
    </location>
</feature>
<dbReference type="InterPro" id="IPR031162">
    <property type="entry name" value="CBP_P300_HAT"/>
</dbReference>
<keyword evidence="3" id="KW-0488">Methylation</keyword>
<dbReference type="SUPFAM" id="SSF47040">
    <property type="entry name" value="Kix domain of CBP (creb binding protein)"/>
    <property type="match status" value="1"/>
</dbReference>
<keyword evidence="7 19" id="KW-0863">Zinc-finger</keyword>
<dbReference type="InterPro" id="IPR001487">
    <property type="entry name" value="Bromodomain"/>
</dbReference>
<dbReference type="PROSITE" id="PS50134">
    <property type="entry name" value="ZF_TAZ"/>
    <property type="match status" value="2"/>
</dbReference>
<evidence type="ECO:0000256" key="10">
    <source>
        <dbReference type="ARBA" id="ARBA00023015"/>
    </source>
</evidence>
<comment type="subcellular location">
    <subcellularLocation>
        <location evidence="1">Nucleus</location>
    </subcellularLocation>
</comment>
<evidence type="ECO:0000259" key="25">
    <source>
        <dbReference type="PROSITE" id="PS51727"/>
    </source>
</evidence>
<feature type="region of interest" description="Disordered" evidence="20">
    <location>
        <begin position="504"/>
        <end position="533"/>
    </location>
</feature>
<dbReference type="KEGG" id="ovi:T265_07671"/>
<feature type="domain" description="TAZ-type" evidence="22">
    <location>
        <begin position="1439"/>
        <end position="1520"/>
    </location>
</feature>
<evidence type="ECO:0000259" key="24">
    <source>
        <dbReference type="PROSITE" id="PS50952"/>
    </source>
</evidence>
<evidence type="ECO:0000256" key="17">
    <source>
        <dbReference type="PROSITE-ProRule" id="PRU00035"/>
    </source>
</evidence>
<dbReference type="GO" id="GO:0140297">
    <property type="term" value="F:DNA-binding transcription factor binding"/>
    <property type="evidence" value="ECO:0007669"/>
    <property type="project" value="UniProtKB-ARBA"/>
</dbReference>
<dbReference type="GO" id="GO:0004402">
    <property type="term" value="F:histone acetyltransferase activity"/>
    <property type="evidence" value="ECO:0007669"/>
    <property type="project" value="InterPro"/>
</dbReference>
<dbReference type="SMART" id="SM00291">
    <property type="entry name" value="ZnF_ZZ"/>
    <property type="match status" value="1"/>
</dbReference>
<evidence type="ECO:0000256" key="9">
    <source>
        <dbReference type="ARBA" id="ARBA00022853"/>
    </source>
</evidence>
<feature type="compositionally biased region" description="Polar residues" evidence="20">
    <location>
        <begin position="227"/>
        <end position="238"/>
    </location>
</feature>
<feature type="region of interest" description="Disordered" evidence="20">
    <location>
        <begin position="576"/>
        <end position="595"/>
    </location>
</feature>
<dbReference type="SMART" id="SM00297">
    <property type="entry name" value="BROMO"/>
    <property type="match status" value="1"/>
</dbReference>
<dbReference type="GeneID" id="20321850"/>
<evidence type="ECO:0000256" key="4">
    <source>
        <dbReference type="ARBA" id="ARBA00022679"/>
    </source>
</evidence>
<dbReference type="GO" id="GO:0005634">
    <property type="term" value="C:nucleus"/>
    <property type="evidence" value="ECO:0007669"/>
    <property type="project" value="UniProtKB-SubCell"/>
</dbReference>
<evidence type="ECO:0000256" key="16">
    <source>
        <dbReference type="ARBA" id="ARBA00048017"/>
    </source>
</evidence>
<evidence type="ECO:0000256" key="20">
    <source>
        <dbReference type="SAM" id="MobiDB-lite"/>
    </source>
</evidence>
<dbReference type="InterPro" id="IPR036427">
    <property type="entry name" value="Bromodomain-like_sf"/>
</dbReference>
<dbReference type="Pfam" id="PF23570">
    <property type="entry name" value="PHD_P300"/>
    <property type="match status" value="1"/>
</dbReference>
<keyword evidence="4" id="KW-0808">Transferase</keyword>
<dbReference type="InterPro" id="IPR043145">
    <property type="entry name" value="Znf_ZZ_sf"/>
</dbReference>
<dbReference type="InterPro" id="IPR036529">
    <property type="entry name" value="KIX_dom_sf"/>
</dbReference>
<evidence type="ECO:0000256" key="1">
    <source>
        <dbReference type="ARBA" id="ARBA00004123"/>
    </source>
</evidence>
<dbReference type="PROSITE" id="PS51727">
    <property type="entry name" value="CBP_P300_HAT"/>
    <property type="match status" value="1"/>
</dbReference>
<dbReference type="PROSITE" id="PS50014">
    <property type="entry name" value="BROMODOMAIN_2"/>
    <property type="match status" value="1"/>
</dbReference>
<dbReference type="EC" id="2.3.1.48" evidence="2"/>
<dbReference type="PROSITE" id="PS01357">
    <property type="entry name" value="ZF_ZZ_1"/>
    <property type="match status" value="1"/>
</dbReference>
<protein>
    <recommendedName>
        <fullName evidence="2">histone acetyltransferase</fullName>
        <ecNumber evidence="2">2.3.1.48</ecNumber>
    </recommendedName>
</protein>
<dbReference type="SUPFAM" id="SSF57933">
    <property type="entry name" value="TAZ domain"/>
    <property type="match status" value="2"/>
</dbReference>
<dbReference type="PROSITE" id="PS00633">
    <property type="entry name" value="BROMODOMAIN_1"/>
    <property type="match status" value="1"/>
</dbReference>
<dbReference type="Pfam" id="PF00569">
    <property type="entry name" value="ZZ"/>
    <property type="match status" value="1"/>
</dbReference>
<evidence type="ECO:0000256" key="13">
    <source>
        <dbReference type="ARBA" id="ARBA00023163"/>
    </source>
</evidence>
<evidence type="ECO:0000313" key="27">
    <source>
        <dbReference type="Proteomes" id="UP000054324"/>
    </source>
</evidence>
<dbReference type="InterPro" id="IPR000197">
    <property type="entry name" value="Znf_TAZ"/>
</dbReference>
<dbReference type="SMART" id="SM01250">
    <property type="entry name" value="KAT11"/>
    <property type="match status" value="1"/>
</dbReference>
<feature type="compositionally biased region" description="Low complexity" evidence="20">
    <location>
        <begin position="515"/>
        <end position="533"/>
    </location>
</feature>
<dbReference type="GO" id="GO:0005667">
    <property type="term" value="C:transcription regulator complex"/>
    <property type="evidence" value="ECO:0007669"/>
    <property type="project" value="TreeGrafter"/>
</dbReference>
<dbReference type="STRING" id="6198.A0A074ZGE0"/>
<feature type="region of interest" description="Disordered" evidence="20">
    <location>
        <begin position="2088"/>
        <end position="2123"/>
    </location>
</feature>
<dbReference type="InterPro" id="IPR010303">
    <property type="entry name" value="RING_CBP-p300"/>
</dbReference>
<dbReference type="GO" id="GO:0045944">
    <property type="term" value="P:positive regulation of transcription by RNA polymerase II"/>
    <property type="evidence" value="ECO:0007669"/>
    <property type="project" value="TreeGrafter"/>
</dbReference>
<dbReference type="Pfam" id="PF06001">
    <property type="entry name" value="RING_CBP-p300"/>
    <property type="match status" value="1"/>
</dbReference>
<feature type="compositionally biased region" description="Polar residues" evidence="20">
    <location>
        <begin position="1636"/>
        <end position="1696"/>
    </location>
</feature>
<dbReference type="InterPro" id="IPR003101">
    <property type="entry name" value="KIX_dom"/>
</dbReference>
<feature type="region of interest" description="Disordered" evidence="20">
    <location>
        <begin position="614"/>
        <end position="638"/>
    </location>
</feature>
<dbReference type="Pfam" id="PF00439">
    <property type="entry name" value="Bromodomain"/>
    <property type="match status" value="1"/>
</dbReference>
<dbReference type="Gene3D" id="1.10.246.20">
    <property type="entry name" value="Coactivator CBP, KIX domain"/>
    <property type="match status" value="1"/>
</dbReference>
<dbReference type="InterPro" id="IPR000433">
    <property type="entry name" value="Znf_ZZ"/>
</dbReference>
<dbReference type="Gene3D" id="3.30.60.90">
    <property type="match status" value="1"/>
</dbReference>
<dbReference type="PANTHER" id="PTHR13808:SF1">
    <property type="entry name" value="HISTONE ACETYLTRANSFERASE"/>
    <property type="match status" value="1"/>
</dbReference>
<keyword evidence="27" id="KW-1185">Reference proteome</keyword>
<keyword evidence="6" id="KW-0677">Repeat</keyword>
<feature type="region of interest" description="Disordered" evidence="20">
    <location>
        <begin position="1551"/>
        <end position="1584"/>
    </location>
</feature>
<evidence type="ECO:0000256" key="12">
    <source>
        <dbReference type="ARBA" id="ARBA00023159"/>
    </source>
</evidence>
<dbReference type="OrthoDB" id="899at2759"/>
<feature type="compositionally biased region" description="Basic and acidic residues" evidence="20">
    <location>
        <begin position="1214"/>
        <end position="1223"/>
    </location>
</feature>
<evidence type="ECO:0000256" key="6">
    <source>
        <dbReference type="ARBA" id="ARBA00022737"/>
    </source>
</evidence>
<dbReference type="InterPro" id="IPR035898">
    <property type="entry name" value="TAZ_dom_sf"/>
</dbReference>
<dbReference type="Pfam" id="PF02135">
    <property type="entry name" value="zf-TAZ"/>
    <property type="match status" value="2"/>
</dbReference>
<feature type="domain" description="Bromo" evidence="21">
    <location>
        <begin position="738"/>
        <end position="810"/>
    </location>
</feature>
<keyword evidence="5 18" id="KW-0479">Metal-binding</keyword>
<evidence type="ECO:0000256" key="14">
    <source>
        <dbReference type="ARBA" id="ARBA00023242"/>
    </source>
</evidence>
<keyword evidence="9" id="KW-0156">Chromatin regulator</keyword>
<dbReference type="InterPro" id="IPR018359">
    <property type="entry name" value="Bromodomain_CS"/>
</dbReference>
<keyword evidence="15" id="KW-0012">Acyltransferase</keyword>
<dbReference type="Gene3D" id="1.20.1020.10">
    <property type="entry name" value="TAZ domain"/>
    <property type="match status" value="2"/>
</dbReference>
<dbReference type="Gene3D" id="1.20.920.10">
    <property type="entry name" value="Bromodomain-like"/>
    <property type="match status" value="1"/>
</dbReference>
<gene>
    <name evidence="26" type="ORF">T265_07671</name>
</gene>
<accession>A0A074ZGE0</accession>
<dbReference type="GO" id="GO:0000123">
    <property type="term" value="C:histone acetyltransferase complex"/>
    <property type="evidence" value="ECO:0007669"/>
    <property type="project" value="TreeGrafter"/>
</dbReference>
<evidence type="ECO:0000256" key="11">
    <source>
        <dbReference type="ARBA" id="ARBA00023117"/>
    </source>
</evidence>
<comment type="catalytic activity">
    <reaction evidence="16">
        <text>L-lysyl-[protein] + acetyl-CoA = N(6)-acetyl-L-lysyl-[protein] + CoA + H(+)</text>
        <dbReference type="Rhea" id="RHEA:45948"/>
        <dbReference type="Rhea" id="RHEA-COMP:9752"/>
        <dbReference type="Rhea" id="RHEA-COMP:10731"/>
        <dbReference type="ChEBI" id="CHEBI:15378"/>
        <dbReference type="ChEBI" id="CHEBI:29969"/>
        <dbReference type="ChEBI" id="CHEBI:57287"/>
        <dbReference type="ChEBI" id="CHEBI:57288"/>
        <dbReference type="ChEBI" id="CHEBI:61930"/>
        <dbReference type="EC" id="2.3.1.48"/>
    </reaction>
</comment>
<keyword evidence="8 18" id="KW-0862">Zinc</keyword>
<evidence type="ECO:0000256" key="18">
    <source>
        <dbReference type="PROSITE-ProRule" id="PRU00203"/>
    </source>
</evidence>
<keyword evidence="14" id="KW-0539">Nucleus</keyword>
<dbReference type="RefSeq" id="XP_009171514.1">
    <property type="nucleotide sequence ID" value="XM_009173250.1"/>
</dbReference>
<evidence type="ECO:0000256" key="7">
    <source>
        <dbReference type="ARBA" id="ARBA00022771"/>
    </source>
</evidence>
<dbReference type="Pfam" id="PF02172">
    <property type="entry name" value="KIX"/>
    <property type="match status" value="1"/>
</dbReference>
<dbReference type="GO" id="GO:0003713">
    <property type="term" value="F:transcription coactivator activity"/>
    <property type="evidence" value="ECO:0007669"/>
    <property type="project" value="TreeGrafter"/>
</dbReference>
<dbReference type="CDD" id="cd15802">
    <property type="entry name" value="RING_CBP-p300"/>
    <property type="match status" value="1"/>
</dbReference>
<evidence type="ECO:0000259" key="21">
    <source>
        <dbReference type="PROSITE" id="PS50014"/>
    </source>
</evidence>
<feature type="compositionally biased region" description="Low complexity" evidence="20">
    <location>
        <begin position="623"/>
        <end position="638"/>
    </location>
</feature>
<keyword evidence="10" id="KW-0805">Transcription regulation</keyword>
<keyword evidence="11 17" id="KW-0103">Bromodomain</keyword>
<feature type="domain" description="CBP/p300-type HAT" evidence="25">
    <location>
        <begin position="979"/>
        <end position="1370"/>
    </location>
</feature>
<dbReference type="InterPro" id="IPR056484">
    <property type="entry name" value="PHD_P300"/>
</dbReference>
<dbReference type="GO" id="GO:0008270">
    <property type="term" value="F:zinc ion binding"/>
    <property type="evidence" value="ECO:0007669"/>
    <property type="project" value="UniProtKB-KW"/>
</dbReference>
<feature type="zinc finger region" description="TAZ-type" evidence="18">
    <location>
        <begin position="242"/>
        <end position="326"/>
    </location>
</feature>
<dbReference type="EMBL" id="KL596799">
    <property type="protein sequence ID" value="KER24712.1"/>
    <property type="molecule type" value="Genomic_DNA"/>
</dbReference>
<dbReference type="PANTHER" id="PTHR13808">
    <property type="entry name" value="CBP/P300-RELATED"/>
    <property type="match status" value="1"/>
</dbReference>
<dbReference type="GO" id="GO:0031490">
    <property type="term" value="F:chromatin DNA binding"/>
    <property type="evidence" value="ECO:0007669"/>
    <property type="project" value="TreeGrafter"/>
</dbReference>
<evidence type="ECO:0000256" key="3">
    <source>
        <dbReference type="ARBA" id="ARBA00022481"/>
    </source>
</evidence>
<dbReference type="SMART" id="SM00551">
    <property type="entry name" value="ZnF_TAZ"/>
    <property type="match status" value="2"/>
</dbReference>
<dbReference type="SUPFAM" id="SSF57850">
    <property type="entry name" value="RING/U-box"/>
    <property type="match status" value="1"/>
</dbReference>
<evidence type="ECO:0000259" key="22">
    <source>
        <dbReference type="PROSITE" id="PS50134"/>
    </source>
</evidence>
<feature type="compositionally biased region" description="Polar residues" evidence="20">
    <location>
        <begin position="1556"/>
        <end position="1569"/>
    </location>
</feature>
<dbReference type="Gene3D" id="2.10.110.40">
    <property type="match status" value="1"/>
</dbReference>
<feature type="domain" description="ZZ-type" evidence="23">
    <location>
        <begin position="1372"/>
        <end position="1420"/>
    </location>
</feature>
<dbReference type="InterPro" id="IPR013178">
    <property type="entry name" value="Histone_AcTrfase_Rtt109/CBP"/>
</dbReference>
<evidence type="ECO:0000256" key="5">
    <source>
        <dbReference type="ARBA" id="ARBA00022723"/>
    </source>
</evidence>
<evidence type="ECO:0000256" key="2">
    <source>
        <dbReference type="ARBA" id="ARBA00013184"/>
    </source>
</evidence>
<dbReference type="Proteomes" id="UP000054324">
    <property type="component" value="Unassembled WGS sequence"/>
</dbReference>
<evidence type="ECO:0000313" key="26">
    <source>
        <dbReference type="EMBL" id="KER24712.1"/>
    </source>
</evidence>
<dbReference type="CDD" id="cd15557">
    <property type="entry name" value="PHD_CBP_p300"/>
    <property type="match status" value="1"/>
</dbReference>
<dbReference type="CDD" id="cd02337">
    <property type="entry name" value="ZZ_CBP"/>
    <property type="match status" value="1"/>
</dbReference>
<feature type="domain" description="TAZ-type" evidence="22">
    <location>
        <begin position="242"/>
        <end position="326"/>
    </location>
</feature>
<reference evidence="26 27" key="1">
    <citation type="submission" date="2013-11" db="EMBL/GenBank/DDBJ databases">
        <title>Opisthorchis viverrini - life in the bile duct.</title>
        <authorList>
            <person name="Young N.D."/>
            <person name="Nagarajan N."/>
            <person name="Lin S.J."/>
            <person name="Korhonen P.K."/>
            <person name="Jex A.R."/>
            <person name="Hall R.S."/>
            <person name="Safavi-Hemami H."/>
            <person name="Kaewkong W."/>
            <person name="Bertrand D."/>
            <person name="Gao S."/>
            <person name="Seet Q."/>
            <person name="Wongkham S."/>
            <person name="Teh B.T."/>
            <person name="Wongkham C."/>
            <person name="Intapan P.M."/>
            <person name="Maleewong W."/>
            <person name="Yang X."/>
            <person name="Hu M."/>
            <person name="Wang Z."/>
            <person name="Hofmann A."/>
            <person name="Sternberg P.W."/>
            <person name="Tan P."/>
            <person name="Wang J."/>
            <person name="Gasser R.B."/>
        </authorList>
    </citation>
    <scope>NUCLEOTIDE SEQUENCE [LARGE SCALE GENOMIC DNA]</scope>
</reference>
<dbReference type="InterPro" id="IPR013083">
    <property type="entry name" value="Znf_RING/FYVE/PHD"/>
</dbReference>
<evidence type="ECO:0000256" key="8">
    <source>
        <dbReference type="ARBA" id="ARBA00022833"/>
    </source>
</evidence>
<feature type="region of interest" description="Disordered" evidence="20">
    <location>
        <begin position="1214"/>
        <end position="1282"/>
    </location>
</feature>
<dbReference type="CDD" id="cd05495">
    <property type="entry name" value="Bromo_cbp_like"/>
    <property type="match status" value="1"/>
</dbReference>
<feature type="compositionally biased region" description="Basic residues" evidence="20">
    <location>
        <begin position="1252"/>
        <end position="1264"/>
    </location>
</feature>
<organism evidence="26 27">
    <name type="scientific">Opisthorchis viverrini</name>
    <name type="common">Southeast Asian liver fluke</name>
    <dbReference type="NCBI Taxonomy" id="6198"/>
    <lineage>
        <taxon>Eukaryota</taxon>
        <taxon>Metazoa</taxon>
        <taxon>Spiralia</taxon>
        <taxon>Lophotrochozoa</taxon>
        <taxon>Platyhelminthes</taxon>
        <taxon>Trematoda</taxon>
        <taxon>Digenea</taxon>
        <taxon>Opisthorchiida</taxon>
        <taxon>Opisthorchiata</taxon>
        <taxon>Opisthorchiidae</taxon>
        <taxon>Opisthorchis</taxon>
    </lineage>
</organism>
<feature type="compositionally biased region" description="Polar residues" evidence="20">
    <location>
        <begin position="1710"/>
        <end position="1746"/>
    </location>
</feature>
<dbReference type="InterPro" id="IPR038547">
    <property type="entry name" value="RING_CBP-p300_sf"/>
</dbReference>
<evidence type="ECO:0000256" key="19">
    <source>
        <dbReference type="PROSITE-ProRule" id="PRU00228"/>
    </source>
</evidence>
<keyword evidence="12" id="KW-0010">Activator</keyword>
<feature type="domain" description="KIX" evidence="24">
    <location>
        <begin position="424"/>
        <end position="503"/>
    </location>
</feature>
<feature type="zinc finger region" description="TAZ-type" evidence="18">
    <location>
        <begin position="1439"/>
        <end position="1520"/>
    </location>
</feature>
<feature type="region of interest" description="Disordered" evidence="20">
    <location>
        <begin position="1599"/>
        <end position="1746"/>
    </location>
</feature>
<name>A0A074ZGE0_OPIVI</name>
<feature type="compositionally biased region" description="Polar residues" evidence="20">
    <location>
        <begin position="2114"/>
        <end position="2123"/>
    </location>
</feature>
<feature type="region of interest" description="Disordered" evidence="20">
    <location>
        <begin position="1418"/>
        <end position="1440"/>
    </location>
</feature>
<dbReference type="SUPFAM" id="SSF47370">
    <property type="entry name" value="Bromodomain"/>
    <property type="match status" value="1"/>
</dbReference>